<dbReference type="InterPro" id="IPR016181">
    <property type="entry name" value="Acyl_CoA_acyltransferase"/>
</dbReference>
<sequence length="104" mass="11668">MTSLQTDKYFIRESMFNLVELSLLARLYEAHCTPSASSGKISPESLAQTLLKMKATEKNGQLRVAIFETDPVGFYWNYEGKVLAHWVHPDHRGQGVEQNLLGGA</sequence>
<dbReference type="RefSeq" id="WP_088565484.1">
    <property type="nucleotide sequence ID" value="NZ_CP020946.1"/>
</dbReference>
<dbReference type="OrthoDB" id="5294755at2"/>
<gene>
    <name evidence="1" type="ORF">B9G79_10585</name>
</gene>
<accession>A0A1Z3N934</accession>
<dbReference type="AlphaFoldDB" id="A0A1Z3N934"/>
<organism evidence="1 2">
    <name type="scientific">Bdellovibrio bacteriovorus</name>
    <dbReference type="NCBI Taxonomy" id="959"/>
    <lineage>
        <taxon>Bacteria</taxon>
        <taxon>Pseudomonadati</taxon>
        <taxon>Bdellovibrionota</taxon>
        <taxon>Bdellovibrionia</taxon>
        <taxon>Bdellovibrionales</taxon>
        <taxon>Pseudobdellovibrionaceae</taxon>
        <taxon>Bdellovibrio</taxon>
    </lineage>
</organism>
<dbReference type="SUPFAM" id="SSF55729">
    <property type="entry name" value="Acyl-CoA N-acyltransferases (Nat)"/>
    <property type="match status" value="1"/>
</dbReference>
<protein>
    <recommendedName>
        <fullName evidence="3">N-acetyltransferase domain-containing protein</fullName>
    </recommendedName>
</protein>
<evidence type="ECO:0000313" key="1">
    <source>
        <dbReference type="EMBL" id="ASD63983.1"/>
    </source>
</evidence>
<dbReference type="Gene3D" id="3.40.630.30">
    <property type="match status" value="1"/>
</dbReference>
<reference evidence="1 2" key="1">
    <citation type="submission" date="2017-04" db="EMBL/GenBank/DDBJ databases">
        <title>Whole genome sequence of Bdellovibrio bacteriovorus strain SSB218315.</title>
        <authorList>
            <person name="Oyedara O."/>
            <person name="Rodriguez-Perez M.A."/>
        </authorList>
    </citation>
    <scope>NUCLEOTIDE SEQUENCE [LARGE SCALE GENOMIC DNA]</scope>
    <source>
        <strain evidence="1 2">SSB218315</strain>
    </source>
</reference>
<proteinExistence type="predicted"/>
<dbReference type="Proteomes" id="UP000197003">
    <property type="component" value="Chromosome"/>
</dbReference>
<evidence type="ECO:0000313" key="2">
    <source>
        <dbReference type="Proteomes" id="UP000197003"/>
    </source>
</evidence>
<dbReference type="EMBL" id="CP020946">
    <property type="protein sequence ID" value="ASD63983.1"/>
    <property type="molecule type" value="Genomic_DNA"/>
</dbReference>
<name>A0A1Z3N934_BDEBC</name>
<evidence type="ECO:0008006" key="3">
    <source>
        <dbReference type="Google" id="ProtNLM"/>
    </source>
</evidence>